<sequence length="227" mass="26866">MLSELMDSFSAFIEHNDKISRKFPREVIDKMEHYSENKYCQILEIGEFCVKALTNPLNEDFIKTISEEYKKMKEEFDIYNSIVEHNTTIGEYKRLVENKLGKLIDELRINLDKFAEEVKEYSGDFIISYYSIYLHFITCLYFILDELKITNYNIKTVDSPKERKLINLISFTVFIFAIPIIAYIKRKEIMEEITSLQGIMLYFLAKDKTFVNPNSFGHKIFQAIFNG</sequence>
<protein>
    <submittedName>
        <fullName evidence="2">Uncharacterized protein</fullName>
    </submittedName>
</protein>
<feature type="transmembrane region" description="Helical" evidence="1">
    <location>
        <begin position="126"/>
        <end position="144"/>
    </location>
</feature>
<dbReference type="Proteomes" id="UP000193404">
    <property type="component" value="Chromosome"/>
</dbReference>
<dbReference type="AlphaFoldDB" id="A0A1W6K2T1"/>
<keyword evidence="1" id="KW-1133">Transmembrane helix</keyword>
<dbReference type="KEGG" id="aman:B6F84_12990"/>
<evidence type="ECO:0000256" key="1">
    <source>
        <dbReference type="SAM" id="Phobius"/>
    </source>
</evidence>
<accession>A0A1W6K2T1</accession>
<reference evidence="2 3" key="1">
    <citation type="submission" date="2017-03" db="EMBL/GenBank/DDBJ databases">
        <title>Sulfur activation and transportation mechanism of thermophilic Archaea Acidianus manzaensis YN-25.</title>
        <authorList>
            <person name="Ma Y."/>
            <person name="Yang Y."/>
            <person name="Xia J."/>
        </authorList>
    </citation>
    <scope>NUCLEOTIDE SEQUENCE [LARGE SCALE GENOMIC DNA]</scope>
    <source>
        <strain evidence="2 3">YN-25</strain>
    </source>
</reference>
<feature type="transmembrane region" description="Helical" evidence="1">
    <location>
        <begin position="165"/>
        <end position="184"/>
    </location>
</feature>
<organism evidence="2 3">
    <name type="scientific">Acidianus manzaensis</name>
    <dbReference type="NCBI Taxonomy" id="282676"/>
    <lineage>
        <taxon>Archaea</taxon>
        <taxon>Thermoproteota</taxon>
        <taxon>Thermoprotei</taxon>
        <taxon>Sulfolobales</taxon>
        <taxon>Sulfolobaceae</taxon>
        <taxon>Acidianus</taxon>
    </lineage>
</organism>
<keyword evidence="3" id="KW-1185">Reference proteome</keyword>
<keyword evidence="1" id="KW-0812">Transmembrane</keyword>
<dbReference type="EMBL" id="CP020477">
    <property type="protein sequence ID" value="ARM76843.1"/>
    <property type="molecule type" value="Genomic_DNA"/>
</dbReference>
<name>A0A1W6K2T1_9CREN</name>
<evidence type="ECO:0000313" key="2">
    <source>
        <dbReference type="EMBL" id="ARM76843.1"/>
    </source>
</evidence>
<keyword evidence="1" id="KW-0472">Membrane</keyword>
<evidence type="ECO:0000313" key="3">
    <source>
        <dbReference type="Proteomes" id="UP000193404"/>
    </source>
</evidence>
<dbReference type="GeneID" id="41591854"/>
<dbReference type="OrthoDB" id="44147at2157"/>
<gene>
    <name evidence="2" type="ORF">B6F84_12990</name>
</gene>
<dbReference type="RefSeq" id="WP_148692637.1">
    <property type="nucleotide sequence ID" value="NZ_CP020477.1"/>
</dbReference>
<proteinExistence type="predicted"/>